<dbReference type="Pfam" id="PF20684">
    <property type="entry name" value="Fung_rhodopsin"/>
    <property type="match status" value="1"/>
</dbReference>
<feature type="transmembrane region" description="Helical" evidence="7">
    <location>
        <begin position="30"/>
        <end position="51"/>
    </location>
</feature>
<reference evidence="9" key="1">
    <citation type="journal article" date="2020" name="Stud. Mycol.">
        <title>101 Dothideomycetes genomes: a test case for predicting lifestyles and emergence of pathogens.</title>
        <authorList>
            <person name="Haridas S."/>
            <person name="Albert R."/>
            <person name="Binder M."/>
            <person name="Bloem J."/>
            <person name="Labutti K."/>
            <person name="Salamov A."/>
            <person name="Andreopoulos B."/>
            <person name="Baker S."/>
            <person name="Barry K."/>
            <person name="Bills G."/>
            <person name="Bluhm B."/>
            <person name="Cannon C."/>
            <person name="Castanera R."/>
            <person name="Culley D."/>
            <person name="Daum C."/>
            <person name="Ezra D."/>
            <person name="Gonzalez J."/>
            <person name="Henrissat B."/>
            <person name="Kuo A."/>
            <person name="Liang C."/>
            <person name="Lipzen A."/>
            <person name="Lutzoni F."/>
            <person name="Magnuson J."/>
            <person name="Mondo S."/>
            <person name="Nolan M."/>
            <person name="Ohm R."/>
            <person name="Pangilinan J."/>
            <person name="Park H.-J."/>
            <person name="Ramirez L."/>
            <person name="Alfaro M."/>
            <person name="Sun H."/>
            <person name="Tritt A."/>
            <person name="Yoshinaga Y."/>
            <person name="Zwiers L.-H."/>
            <person name="Turgeon B."/>
            <person name="Goodwin S."/>
            <person name="Spatafora J."/>
            <person name="Crous P."/>
            <person name="Grigoriev I."/>
        </authorList>
    </citation>
    <scope>NUCLEOTIDE SEQUENCE</scope>
    <source>
        <strain evidence="9">CBS 627.86</strain>
    </source>
</reference>
<comment type="similarity">
    <text evidence="5">Belongs to the SAT4 family.</text>
</comment>
<dbReference type="AlphaFoldDB" id="A0A6A5YM41"/>
<evidence type="ECO:0000256" key="4">
    <source>
        <dbReference type="ARBA" id="ARBA00023136"/>
    </source>
</evidence>
<evidence type="ECO:0000256" key="5">
    <source>
        <dbReference type="ARBA" id="ARBA00038359"/>
    </source>
</evidence>
<comment type="subcellular location">
    <subcellularLocation>
        <location evidence="1">Membrane</location>
        <topology evidence="1">Multi-pass membrane protein</topology>
    </subcellularLocation>
</comment>
<protein>
    <recommendedName>
        <fullName evidence="8">Rhodopsin domain-containing protein</fullName>
    </recommendedName>
</protein>
<feature type="transmembrane region" description="Helical" evidence="7">
    <location>
        <begin position="63"/>
        <end position="84"/>
    </location>
</feature>
<name>A0A6A5YM41_9PLEO</name>
<dbReference type="OrthoDB" id="61113at2759"/>
<feature type="transmembrane region" description="Helical" evidence="7">
    <location>
        <begin position="137"/>
        <end position="162"/>
    </location>
</feature>
<organism evidence="9 10">
    <name type="scientific">Lophiotrema nucula</name>
    <dbReference type="NCBI Taxonomy" id="690887"/>
    <lineage>
        <taxon>Eukaryota</taxon>
        <taxon>Fungi</taxon>
        <taxon>Dikarya</taxon>
        <taxon>Ascomycota</taxon>
        <taxon>Pezizomycotina</taxon>
        <taxon>Dothideomycetes</taxon>
        <taxon>Pleosporomycetidae</taxon>
        <taxon>Pleosporales</taxon>
        <taxon>Lophiotremataceae</taxon>
        <taxon>Lophiotrema</taxon>
    </lineage>
</organism>
<sequence>MQFEDLLVAMLSNPPDPDEPLPLANKKATIYGTTITFLIVSWFAVSLRLFVRFRVVREPGWDDFFVTLSAVFNTVATTCVLLSVNYGLGHHFLYIPMPKMSTYLLLFYIENAVYISETALIKISLLFQYLRIFKAGYMRWLCIGLLALITVWGLAFSFLAWFPCFPVKGYWNRMNMKPKCYGFGFDDPKSFIALFEAHTATNMTFDVVVFLTPMVLFGRSNLRKKNVIGMTGIFMFGAVVVFTSIWRLYSIVENRAATQPYVDFTWWTPISIILSCLEIDLAIMCASMPIFWPVIEKSLSQIFVTHEVHVTEHRRLNENGLEYELEHTNGNNESQSRLGRSGSHGTLKSSGGNSEEALTREHTRNASFGFDRYKDQYVIEQVDPLAGGGIATTEVEANKVPKQKWMI</sequence>
<feature type="transmembrane region" description="Helical" evidence="7">
    <location>
        <begin position="227"/>
        <end position="246"/>
    </location>
</feature>
<accession>A0A6A5YM41</accession>
<evidence type="ECO:0000256" key="2">
    <source>
        <dbReference type="ARBA" id="ARBA00022692"/>
    </source>
</evidence>
<dbReference type="GO" id="GO:0016020">
    <property type="term" value="C:membrane"/>
    <property type="evidence" value="ECO:0007669"/>
    <property type="project" value="UniProtKB-SubCell"/>
</dbReference>
<dbReference type="InterPro" id="IPR052337">
    <property type="entry name" value="SAT4-like"/>
</dbReference>
<feature type="region of interest" description="Disordered" evidence="6">
    <location>
        <begin position="329"/>
        <end position="361"/>
    </location>
</feature>
<keyword evidence="4 7" id="KW-0472">Membrane</keyword>
<keyword evidence="10" id="KW-1185">Reference proteome</keyword>
<evidence type="ECO:0000256" key="7">
    <source>
        <dbReference type="SAM" id="Phobius"/>
    </source>
</evidence>
<feature type="compositionally biased region" description="Polar residues" evidence="6">
    <location>
        <begin position="329"/>
        <end position="353"/>
    </location>
</feature>
<dbReference type="PANTHER" id="PTHR33048:SF47">
    <property type="entry name" value="INTEGRAL MEMBRANE PROTEIN-RELATED"/>
    <property type="match status" value="1"/>
</dbReference>
<feature type="transmembrane region" description="Helical" evidence="7">
    <location>
        <begin position="266"/>
        <end position="292"/>
    </location>
</feature>
<feature type="transmembrane region" description="Helical" evidence="7">
    <location>
        <begin position="104"/>
        <end position="125"/>
    </location>
</feature>
<dbReference type="Proteomes" id="UP000799770">
    <property type="component" value="Unassembled WGS sequence"/>
</dbReference>
<gene>
    <name evidence="9" type="ORF">BDV96DRAFT_587859</name>
</gene>
<keyword evidence="3 7" id="KW-1133">Transmembrane helix</keyword>
<proteinExistence type="inferred from homology"/>
<dbReference type="PANTHER" id="PTHR33048">
    <property type="entry name" value="PTH11-LIKE INTEGRAL MEMBRANE PROTEIN (AFU_ORTHOLOGUE AFUA_5G11245)"/>
    <property type="match status" value="1"/>
</dbReference>
<evidence type="ECO:0000313" key="9">
    <source>
        <dbReference type="EMBL" id="KAF2108165.1"/>
    </source>
</evidence>
<dbReference type="EMBL" id="ML977349">
    <property type="protein sequence ID" value="KAF2108165.1"/>
    <property type="molecule type" value="Genomic_DNA"/>
</dbReference>
<evidence type="ECO:0000313" key="10">
    <source>
        <dbReference type="Proteomes" id="UP000799770"/>
    </source>
</evidence>
<feature type="domain" description="Rhodopsin" evidence="8">
    <location>
        <begin position="47"/>
        <end position="296"/>
    </location>
</feature>
<dbReference type="InterPro" id="IPR049326">
    <property type="entry name" value="Rhodopsin_dom_fungi"/>
</dbReference>
<evidence type="ECO:0000259" key="8">
    <source>
        <dbReference type="Pfam" id="PF20684"/>
    </source>
</evidence>
<keyword evidence="2 7" id="KW-0812">Transmembrane</keyword>
<evidence type="ECO:0000256" key="6">
    <source>
        <dbReference type="SAM" id="MobiDB-lite"/>
    </source>
</evidence>
<evidence type="ECO:0000256" key="1">
    <source>
        <dbReference type="ARBA" id="ARBA00004141"/>
    </source>
</evidence>
<evidence type="ECO:0000256" key="3">
    <source>
        <dbReference type="ARBA" id="ARBA00022989"/>
    </source>
</evidence>